<proteinExistence type="predicted"/>
<organism evidence="1">
    <name type="scientific">viral metagenome</name>
    <dbReference type="NCBI Taxonomy" id="1070528"/>
    <lineage>
        <taxon>unclassified sequences</taxon>
        <taxon>metagenomes</taxon>
        <taxon>organismal metagenomes</taxon>
    </lineage>
</organism>
<sequence length="127" mass="15173">MTCFWDGIIQALDISDYKHIGGNNRLNKEQLINLLKNKNKLVKTNWNNEILTKQEKDEHFTHIKDYNINKIRQGHLCSVCDSFLLLISDIFDVNIHHKYLNINIRYTIERPRKTLMFSSNRGHFWKS</sequence>
<accession>A0A6C0AKI5</accession>
<name>A0A6C0AKI5_9ZZZZ</name>
<dbReference type="EMBL" id="MN740676">
    <property type="protein sequence ID" value="QHS80252.1"/>
    <property type="molecule type" value="Genomic_DNA"/>
</dbReference>
<evidence type="ECO:0000313" key="1">
    <source>
        <dbReference type="EMBL" id="QHS80252.1"/>
    </source>
</evidence>
<protein>
    <submittedName>
        <fullName evidence="1">Uncharacterized protein</fullName>
    </submittedName>
</protein>
<dbReference type="AlphaFoldDB" id="A0A6C0AKI5"/>
<reference evidence="1" key="1">
    <citation type="journal article" date="2020" name="Nature">
        <title>Giant virus diversity and host interactions through global metagenomics.</title>
        <authorList>
            <person name="Schulz F."/>
            <person name="Roux S."/>
            <person name="Paez-Espino D."/>
            <person name="Jungbluth S."/>
            <person name="Walsh D.A."/>
            <person name="Denef V.J."/>
            <person name="McMahon K.D."/>
            <person name="Konstantinidis K.T."/>
            <person name="Eloe-Fadrosh E.A."/>
            <person name="Kyrpides N.C."/>
            <person name="Woyke T."/>
        </authorList>
    </citation>
    <scope>NUCLEOTIDE SEQUENCE</scope>
    <source>
        <strain evidence="1">GVMAG-S-1039698-54</strain>
    </source>
</reference>